<evidence type="ECO:0000256" key="1">
    <source>
        <dbReference type="ARBA" id="ARBA00023002"/>
    </source>
</evidence>
<reference evidence="4" key="1">
    <citation type="journal article" date="2021" name="PeerJ">
        <title>Extensive microbial diversity within the chicken gut microbiome revealed by metagenomics and culture.</title>
        <authorList>
            <person name="Gilroy R."/>
            <person name="Ravi A."/>
            <person name="Getino M."/>
            <person name="Pursley I."/>
            <person name="Horton D.L."/>
            <person name="Alikhan N.F."/>
            <person name="Baker D."/>
            <person name="Gharbi K."/>
            <person name="Hall N."/>
            <person name="Watson M."/>
            <person name="Adriaenssens E.M."/>
            <person name="Foster-Nyarko E."/>
            <person name="Jarju S."/>
            <person name="Secka A."/>
            <person name="Antonio M."/>
            <person name="Oren A."/>
            <person name="Chaudhuri R.R."/>
            <person name="La Ragione R."/>
            <person name="Hildebrand F."/>
            <person name="Pallen M.J."/>
        </authorList>
    </citation>
    <scope>NUCLEOTIDE SEQUENCE</scope>
    <source>
        <strain evidence="4">CHK171-7178</strain>
    </source>
</reference>
<evidence type="ECO:0000313" key="4">
    <source>
        <dbReference type="EMBL" id="HJF30854.1"/>
    </source>
</evidence>
<dbReference type="GO" id="GO:0016491">
    <property type="term" value="F:oxidoreductase activity"/>
    <property type="evidence" value="ECO:0007669"/>
    <property type="project" value="UniProtKB-KW"/>
</dbReference>
<dbReference type="PANTHER" id="PTHR43401">
    <property type="entry name" value="L-THREONINE 3-DEHYDROGENASE"/>
    <property type="match status" value="1"/>
</dbReference>
<dbReference type="Proteomes" id="UP000698173">
    <property type="component" value="Unassembled WGS sequence"/>
</dbReference>
<dbReference type="Gene3D" id="3.40.50.720">
    <property type="entry name" value="NAD(P)-binding Rossmann-like Domain"/>
    <property type="match status" value="1"/>
</dbReference>
<dbReference type="InterPro" id="IPR036291">
    <property type="entry name" value="NAD(P)-bd_dom_sf"/>
</dbReference>
<comment type="caution">
    <text evidence="4">The sequence shown here is derived from an EMBL/GenBank/DDBJ whole genome shotgun (WGS) entry which is preliminary data.</text>
</comment>
<dbReference type="PANTHER" id="PTHR43401:SF2">
    <property type="entry name" value="L-THREONINE 3-DEHYDROGENASE"/>
    <property type="match status" value="1"/>
</dbReference>
<evidence type="ECO:0000259" key="2">
    <source>
        <dbReference type="Pfam" id="PF00107"/>
    </source>
</evidence>
<name>A0A921KDF5_SPOPS</name>
<dbReference type="Pfam" id="PF08240">
    <property type="entry name" value="ADH_N"/>
    <property type="match status" value="1"/>
</dbReference>
<dbReference type="SUPFAM" id="SSF51735">
    <property type="entry name" value="NAD(P)-binding Rossmann-fold domains"/>
    <property type="match status" value="1"/>
</dbReference>
<feature type="domain" description="Alcohol dehydrogenase-like N-terminal" evidence="3">
    <location>
        <begin position="27"/>
        <end position="130"/>
    </location>
</feature>
<dbReference type="InterPro" id="IPR013154">
    <property type="entry name" value="ADH-like_N"/>
</dbReference>
<protein>
    <submittedName>
        <fullName evidence="4">Alcohol dehydrogenase catalytic domain-containing protein</fullName>
    </submittedName>
</protein>
<accession>A0A921KDF5</accession>
<proteinExistence type="predicted"/>
<organism evidence="4 5">
    <name type="scientific">Sporosarcina psychrophila</name>
    <name type="common">Bacillus psychrophilus</name>
    <dbReference type="NCBI Taxonomy" id="1476"/>
    <lineage>
        <taxon>Bacteria</taxon>
        <taxon>Bacillati</taxon>
        <taxon>Bacillota</taxon>
        <taxon>Bacilli</taxon>
        <taxon>Bacillales</taxon>
        <taxon>Caryophanaceae</taxon>
        <taxon>Sporosarcina</taxon>
    </lineage>
</organism>
<evidence type="ECO:0000313" key="5">
    <source>
        <dbReference type="Proteomes" id="UP000698173"/>
    </source>
</evidence>
<sequence>MKAIVYGGPNKVNLNTITMPQTIEGFTLIKTAYAGICGTDLNIFVGSHPRAKAPLVLGHEFSGVVESGHPHLSKGTKVTVNPLLTCGECNACLQGKSHVCESLKLVGIDSDGGMSDFVSVPSHCVVALPEKVSLKKGSLSEPIAVAIHAIRQGGYTPGDSAVVFGAGTIGLCVAFCLKHFGCTDLTLIETNEKRIEKAREFGFNTINPTIKNVSEEIESWTKGKGADIVFDCAGHPSVLPYLTDIVKVKGEIVIVAAYKNPAEINLLQGMFKELSIQFVRVYTPVDFKIALNILEKSDEIDRVVTHVYQPEQAAQGFDDLINQTGAVKVLFEFNK</sequence>
<dbReference type="Gene3D" id="3.90.180.10">
    <property type="entry name" value="Medium-chain alcohol dehydrogenases, catalytic domain"/>
    <property type="match status" value="1"/>
</dbReference>
<gene>
    <name evidence="4" type="ORF">K8V56_03625</name>
</gene>
<dbReference type="Pfam" id="PF00107">
    <property type="entry name" value="ADH_zinc_N"/>
    <property type="match status" value="1"/>
</dbReference>
<dbReference type="AlphaFoldDB" id="A0A921KDF5"/>
<feature type="domain" description="Alcohol dehydrogenase-like C-terminal" evidence="2">
    <location>
        <begin position="169"/>
        <end position="295"/>
    </location>
</feature>
<dbReference type="SUPFAM" id="SSF50129">
    <property type="entry name" value="GroES-like"/>
    <property type="match status" value="1"/>
</dbReference>
<dbReference type="InterPro" id="IPR050129">
    <property type="entry name" value="Zn_alcohol_dh"/>
</dbReference>
<evidence type="ECO:0000259" key="3">
    <source>
        <dbReference type="Pfam" id="PF08240"/>
    </source>
</evidence>
<reference evidence="4" key="2">
    <citation type="submission" date="2021-09" db="EMBL/GenBank/DDBJ databases">
        <authorList>
            <person name="Gilroy R."/>
        </authorList>
    </citation>
    <scope>NUCLEOTIDE SEQUENCE</scope>
    <source>
        <strain evidence="4">CHK171-7178</strain>
    </source>
</reference>
<keyword evidence="1" id="KW-0560">Oxidoreductase</keyword>
<dbReference type="InterPro" id="IPR013149">
    <property type="entry name" value="ADH-like_C"/>
</dbReference>
<dbReference type="InterPro" id="IPR011032">
    <property type="entry name" value="GroES-like_sf"/>
</dbReference>
<dbReference type="EMBL" id="DYWT01000060">
    <property type="protein sequence ID" value="HJF30854.1"/>
    <property type="molecule type" value="Genomic_DNA"/>
</dbReference>